<dbReference type="InterPro" id="IPR012338">
    <property type="entry name" value="Beta-lactam/transpept-like"/>
</dbReference>
<organism evidence="12 13">
    <name type="scientific">Erysipelothrix piscisicarius</name>
    <dbReference type="NCBI Taxonomy" id="2485784"/>
    <lineage>
        <taxon>Bacteria</taxon>
        <taxon>Bacillati</taxon>
        <taxon>Bacillota</taxon>
        <taxon>Erysipelotrichia</taxon>
        <taxon>Erysipelotrichales</taxon>
        <taxon>Erysipelotrichaceae</taxon>
        <taxon>Erysipelothrix</taxon>
    </lineage>
</organism>
<dbReference type="RefSeq" id="WP_125164700.1">
    <property type="nucleotide sequence ID" value="NZ_CP034234.1"/>
</dbReference>
<dbReference type="Pfam" id="PF03717">
    <property type="entry name" value="PBP_dimer"/>
    <property type="match status" value="1"/>
</dbReference>
<evidence type="ECO:0000256" key="5">
    <source>
        <dbReference type="ARBA" id="ARBA00012865"/>
    </source>
</evidence>
<dbReference type="GO" id="GO:0046677">
    <property type="term" value="P:response to antibiotic"/>
    <property type="evidence" value="ECO:0007669"/>
    <property type="project" value="UniProtKB-KW"/>
</dbReference>
<evidence type="ECO:0000313" key="13">
    <source>
        <dbReference type="Proteomes" id="UP000278804"/>
    </source>
</evidence>
<dbReference type="InterPro" id="IPR005543">
    <property type="entry name" value="PASTA_dom"/>
</dbReference>
<accession>A0A3Q8S7X7</accession>
<dbReference type="Gene3D" id="2.20.70.70">
    <property type="match status" value="1"/>
</dbReference>
<dbReference type="InterPro" id="IPR036138">
    <property type="entry name" value="PBP_dimer_sf"/>
</dbReference>
<dbReference type="GO" id="GO:0008658">
    <property type="term" value="F:penicillin binding"/>
    <property type="evidence" value="ECO:0007669"/>
    <property type="project" value="InterPro"/>
</dbReference>
<feature type="domain" description="PASTA" evidence="11">
    <location>
        <begin position="668"/>
        <end position="726"/>
    </location>
</feature>
<dbReference type="EMBL" id="CP034234">
    <property type="protein sequence ID" value="AZK44535.1"/>
    <property type="molecule type" value="Genomic_DNA"/>
</dbReference>
<protein>
    <recommendedName>
        <fullName evidence="5">beta-lactamase</fullName>
        <ecNumber evidence="5">3.5.2.6</ecNumber>
    </recommendedName>
</protein>
<dbReference type="GO" id="GO:0071555">
    <property type="term" value="P:cell wall organization"/>
    <property type="evidence" value="ECO:0007669"/>
    <property type="project" value="TreeGrafter"/>
</dbReference>
<dbReference type="Pfam" id="PF03793">
    <property type="entry name" value="PASTA"/>
    <property type="match status" value="2"/>
</dbReference>
<dbReference type="Gene3D" id="3.40.710.10">
    <property type="entry name" value="DD-peptidase/beta-lactamase superfamily"/>
    <property type="match status" value="1"/>
</dbReference>
<proteinExistence type="inferred from homology"/>
<keyword evidence="9" id="KW-0046">Antibiotic resistance</keyword>
<dbReference type="PANTHER" id="PTHR30627:SF6">
    <property type="entry name" value="BETA-LACTAMASE YBXI-RELATED"/>
    <property type="match status" value="1"/>
</dbReference>
<dbReference type="CDD" id="cd06576">
    <property type="entry name" value="PASTA_Pbp2x-like_1"/>
    <property type="match status" value="1"/>
</dbReference>
<dbReference type="Proteomes" id="UP000278804">
    <property type="component" value="Chromosome"/>
</dbReference>
<evidence type="ECO:0000256" key="10">
    <source>
        <dbReference type="SAM" id="Phobius"/>
    </source>
</evidence>
<sequence>MEKKKLRKSANYKVLIVSITMALLFVVVGANVFVVSVLGYHLNSGTDFRDDINGIHTVERKIPANRGKIVDRNDTVIAQDLVAYTLQASLDESRMHSDKTPAHIDYKEKAAQVISEVIGTPYDKVMEIISQDALQVEFGYAGKYLSLDQKTELENSGIPGLMFEKIITRNYPLKVFASKLIGYSQYDELEEGQVGQMGLESAYNDVLEGTNGFEQYTHDRDNFRLRFDDGQRKDPINGNDVKLTLDRGIQDSLERALLGITQDPGVKASEAWGLVMEVKTGKILAWGDAPSFDPNAPDFSNGFTNRVSQSTFEPGSTMKTFTVAAAIEEGVWNNEETFDSNPFHVGVQNNKAYRLPSEDGSVHTITNAGGHTYGQMRYDYGYALSSNVMIAELLTNKLDPEVFHDYLYKLGFYKNVNTDKIPEEQGYDLWQEPLEKISNGFGQGSSASILQLAQAYTSVLNKGVMVKPYYIDEIKNSQTGEVIYKGQTQNLGKVFSEETAKKVQDLMRYVVDITGSGYRFNIPETNVIAKTGTAQTVVEGVPGYSPTIYNFSSAVALPYEDPEVLVYTAYKANYGHDVDYSAVYIRDVLHKIAATYGMTNEGGKESISEITVQELQNYINSPVPKAKESLESLGYKPVVIGDGETVINQKPEVNRQVINNERVYLYAGDHNMTLPDFKRWTRKEVLSFMSISGLNAELSGSGYVTEQSIPPGTIFTKEDTVSLKLN</sequence>
<reference evidence="12 13" key="1">
    <citation type="journal article" date="2020" name="Int. J. Syst. Evol. Microbiol.">
        <title>Description of Erysipelothrix piscisicarius sp. nov., an emergent fish pathogen, and assessment of virulence using a tiger barb (Puntigrus tetrazona) infection model.</title>
        <authorList>
            <person name="Pomaranski E.K."/>
            <person name="Griffin M.J."/>
            <person name="Camus A.C."/>
            <person name="Armwood A.R."/>
            <person name="Shelley J."/>
            <person name="Waldbieser G.C."/>
            <person name="LaFrentz B.R."/>
            <person name="Garcia J.C."/>
            <person name="Yanong R."/>
            <person name="Soto E."/>
        </authorList>
    </citation>
    <scope>NUCLEOTIDE SEQUENCE [LARGE SCALE GENOMIC DNA]</scope>
    <source>
        <strain evidence="12 13">15TAL0474</strain>
    </source>
</reference>
<feature type="transmembrane region" description="Helical" evidence="10">
    <location>
        <begin position="12"/>
        <end position="40"/>
    </location>
</feature>
<evidence type="ECO:0000256" key="4">
    <source>
        <dbReference type="ARBA" id="ARBA00007898"/>
    </source>
</evidence>
<comment type="subcellular location">
    <subcellularLocation>
        <location evidence="2">Membrane</location>
    </subcellularLocation>
</comment>
<evidence type="ECO:0000256" key="9">
    <source>
        <dbReference type="ARBA" id="ARBA00023251"/>
    </source>
</evidence>
<comment type="similarity">
    <text evidence="3">Belongs to the transpeptidase family.</text>
</comment>
<dbReference type="InterPro" id="IPR005311">
    <property type="entry name" value="PBP_dimer"/>
</dbReference>
<dbReference type="KEGG" id="eri:EEI45_07150"/>
<dbReference type="CDD" id="cd06575">
    <property type="entry name" value="PASTA_Pbp2x-like_2"/>
    <property type="match status" value="1"/>
</dbReference>
<comment type="catalytic activity">
    <reaction evidence="1">
        <text>a beta-lactam + H2O = a substituted beta-amino acid</text>
        <dbReference type="Rhea" id="RHEA:20401"/>
        <dbReference type="ChEBI" id="CHEBI:15377"/>
        <dbReference type="ChEBI" id="CHEBI:35627"/>
        <dbReference type="ChEBI" id="CHEBI:140347"/>
        <dbReference type="EC" id="3.5.2.6"/>
    </reaction>
</comment>
<dbReference type="InterPro" id="IPR050515">
    <property type="entry name" value="Beta-lactam/transpept"/>
</dbReference>
<dbReference type="AlphaFoldDB" id="A0A3Q8S7X7"/>
<keyword evidence="6" id="KW-0732">Signal</keyword>
<evidence type="ECO:0000256" key="8">
    <source>
        <dbReference type="ARBA" id="ARBA00023136"/>
    </source>
</evidence>
<evidence type="ECO:0000259" key="11">
    <source>
        <dbReference type="PROSITE" id="PS51178"/>
    </source>
</evidence>
<keyword evidence="10" id="KW-1133">Transmembrane helix</keyword>
<gene>
    <name evidence="12" type="ORF">EEI45_07150</name>
</gene>
<dbReference type="SMART" id="SM00740">
    <property type="entry name" value="PASTA"/>
    <property type="match status" value="2"/>
</dbReference>
<keyword evidence="8 10" id="KW-0472">Membrane</keyword>
<dbReference type="EC" id="3.5.2.6" evidence="5"/>
<dbReference type="PANTHER" id="PTHR30627">
    <property type="entry name" value="PEPTIDOGLYCAN D,D-TRANSPEPTIDASE"/>
    <property type="match status" value="1"/>
</dbReference>
<evidence type="ECO:0000313" key="12">
    <source>
        <dbReference type="EMBL" id="AZK44535.1"/>
    </source>
</evidence>
<comment type="similarity">
    <text evidence="4">Belongs to the class-D beta-lactamase family.</text>
</comment>
<keyword evidence="10" id="KW-0812">Transmembrane</keyword>
<dbReference type="SUPFAM" id="SSF56601">
    <property type="entry name" value="beta-lactamase/transpeptidase-like"/>
    <property type="match status" value="1"/>
</dbReference>
<evidence type="ECO:0000256" key="2">
    <source>
        <dbReference type="ARBA" id="ARBA00004370"/>
    </source>
</evidence>
<dbReference type="GO" id="GO:0008800">
    <property type="term" value="F:beta-lactamase activity"/>
    <property type="evidence" value="ECO:0007669"/>
    <property type="project" value="UniProtKB-EC"/>
</dbReference>
<evidence type="ECO:0000256" key="1">
    <source>
        <dbReference type="ARBA" id="ARBA00001526"/>
    </source>
</evidence>
<dbReference type="InterPro" id="IPR001460">
    <property type="entry name" value="PCN-bd_Tpept"/>
</dbReference>
<dbReference type="Gene3D" id="3.30.70.2110">
    <property type="match status" value="1"/>
</dbReference>
<dbReference type="SUPFAM" id="SSF56519">
    <property type="entry name" value="Penicillin binding protein dimerisation domain"/>
    <property type="match status" value="1"/>
</dbReference>
<dbReference type="SUPFAM" id="SSF54184">
    <property type="entry name" value="Penicillin-binding protein 2x (pbp-2x), c-terminal domain"/>
    <property type="match status" value="2"/>
</dbReference>
<keyword evidence="13" id="KW-1185">Reference proteome</keyword>
<name>A0A3Q8S7X7_9FIRM</name>
<evidence type="ECO:0000256" key="3">
    <source>
        <dbReference type="ARBA" id="ARBA00007171"/>
    </source>
</evidence>
<evidence type="ECO:0000256" key="7">
    <source>
        <dbReference type="ARBA" id="ARBA00022801"/>
    </source>
</evidence>
<dbReference type="Gene3D" id="3.90.1310.10">
    <property type="entry name" value="Penicillin-binding protein 2a (Domain 2)"/>
    <property type="match status" value="1"/>
</dbReference>
<keyword evidence="7" id="KW-0378">Hydrolase</keyword>
<evidence type="ECO:0000256" key="6">
    <source>
        <dbReference type="ARBA" id="ARBA00022729"/>
    </source>
</evidence>
<dbReference type="Pfam" id="PF00905">
    <property type="entry name" value="Transpeptidase"/>
    <property type="match status" value="1"/>
</dbReference>
<dbReference type="GO" id="GO:0005886">
    <property type="term" value="C:plasma membrane"/>
    <property type="evidence" value="ECO:0007669"/>
    <property type="project" value="TreeGrafter"/>
</dbReference>
<dbReference type="PROSITE" id="PS51178">
    <property type="entry name" value="PASTA"/>
    <property type="match status" value="1"/>
</dbReference>